<dbReference type="SUPFAM" id="SSF53254">
    <property type="entry name" value="Phosphoglycerate mutase-like"/>
    <property type="match status" value="1"/>
</dbReference>
<comment type="caution">
    <text evidence="2">The sequence shown here is derived from an EMBL/GenBank/DDBJ whole genome shotgun (WGS) entry which is preliminary data.</text>
</comment>
<dbReference type="RefSeq" id="WP_009053373.1">
    <property type="nucleotide sequence ID" value="NZ_AJYA01000002.1"/>
</dbReference>
<name>I5CAH2_9BACT</name>
<dbReference type="EMBL" id="AJYA01000002">
    <property type="protein sequence ID" value="EIM78824.1"/>
    <property type="molecule type" value="Genomic_DNA"/>
</dbReference>
<dbReference type="Gene3D" id="3.40.50.1240">
    <property type="entry name" value="Phosphoglycerate mutase-like"/>
    <property type="match status" value="1"/>
</dbReference>
<dbReference type="AlphaFoldDB" id="I5CAH2"/>
<dbReference type="Pfam" id="PF00300">
    <property type="entry name" value="His_Phos_1"/>
    <property type="match status" value="1"/>
</dbReference>
<dbReference type="STRING" id="1189621.A3SI_02226"/>
<evidence type="ECO:0000256" key="1">
    <source>
        <dbReference type="SAM" id="SignalP"/>
    </source>
</evidence>
<evidence type="ECO:0000313" key="3">
    <source>
        <dbReference type="Proteomes" id="UP000005551"/>
    </source>
</evidence>
<protein>
    <submittedName>
        <fullName evidence="2">Phosphoglycerate mutase</fullName>
    </submittedName>
</protein>
<dbReference type="OrthoDB" id="3296006at2"/>
<proteinExistence type="predicted"/>
<organism evidence="2 3">
    <name type="scientific">Nitritalea halalkaliphila LW7</name>
    <dbReference type="NCBI Taxonomy" id="1189621"/>
    <lineage>
        <taxon>Bacteria</taxon>
        <taxon>Pseudomonadati</taxon>
        <taxon>Bacteroidota</taxon>
        <taxon>Cytophagia</taxon>
        <taxon>Cytophagales</taxon>
        <taxon>Cyclobacteriaceae</taxon>
        <taxon>Nitritalea</taxon>
    </lineage>
</organism>
<sequence length="173" mass="19416">MKRSLGIAFGWMLLVLVCFQACGPKQSPKTIYVVRHAEKLLTGEDPMLSVAGSARAEKLNQLMADKGIQHAFSTNYLRCLATLKPLADAQGIDLELYDVKDHDALVEELRKREGNAIVVGHSNTIHHLVNYFLAEGQDSFQELTDLEYDFIFEVELKADGKSAAVRKVYRDFD</sequence>
<dbReference type="InterPro" id="IPR013078">
    <property type="entry name" value="His_Pase_superF_clade-1"/>
</dbReference>
<dbReference type="Proteomes" id="UP000005551">
    <property type="component" value="Unassembled WGS sequence"/>
</dbReference>
<dbReference type="CDD" id="cd07040">
    <property type="entry name" value="HP"/>
    <property type="match status" value="1"/>
</dbReference>
<evidence type="ECO:0000313" key="2">
    <source>
        <dbReference type="EMBL" id="EIM78824.1"/>
    </source>
</evidence>
<dbReference type="InterPro" id="IPR029033">
    <property type="entry name" value="His_PPase_superfam"/>
</dbReference>
<feature type="signal peptide" evidence="1">
    <location>
        <begin position="1"/>
        <end position="20"/>
    </location>
</feature>
<accession>I5CAH2</accession>
<keyword evidence="3" id="KW-1185">Reference proteome</keyword>
<gene>
    <name evidence="2" type="ORF">A3SI_02226</name>
</gene>
<dbReference type="SMART" id="SM00855">
    <property type="entry name" value="PGAM"/>
    <property type="match status" value="1"/>
</dbReference>
<reference evidence="2 3" key="1">
    <citation type="submission" date="2012-05" db="EMBL/GenBank/DDBJ databases">
        <title>Genome sequence of Nitritalea halalkaliphila LW7.</title>
        <authorList>
            <person name="Jangir P.K."/>
            <person name="Singh A."/>
            <person name="Shivaji S."/>
            <person name="Sharma R."/>
        </authorList>
    </citation>
    <scope>NUCLEOTIDE SEQUENCE [LARGE SCALE GENOMIC DNA]</scope>
    <source>
        <strain evidence="2 3">LW7</strain>
    </source>
</reference>
<keyword evidence="1" id="KW-0732">Signal</keyword>
<feature type="chain" id="PRO_5003701642" evidence="1">
    <location>
        <begin position="21"/>
        <end position="173"/>
    </location>
</feature>